<dbReference type="Proteomes" id="UP000011728">
    <property type="component" value="Chromosome"/>
</dbReference>
<feature type="transmembrane region" description="Helical" evidence="1">
    <location>
        <begin position="151"/>
        <end position="170"/>
    </location>
</feature>
<evidence type="ECO:0008006" key="4">
    <source>
        <dbReference type="Google" id="ProtNLM"/>
    </source>
</evidence>
<proteinExistence type="predicted"/>
<gene>
    <name evidence="2" type="ORF">Cspa_c28350</name>
</gene>
<feature type="transmembrane region" description="Helical" evidence="1">
    <location>
        <begin position="104"/>
        <end position="125"/>
    </location>
</feature>
<protein>
    <recommendedName>
        <fullName evidence="4">DUF2953 domain-containing protein</fullName>
    </recommendedName>
</protein>
<dbReference type="Pfam" id="PF11167">
    <property type="entry name" value="DUF2953"/>
    <property type="match status" value="1"/>
</dbReference>
<keyword evidence="1" id="KW-0472">Membrane</keyword>
<dbReference type="RefSeq" id="WP_015392917.1">
    <property type="nucleotide sequence ID" value="NC_020291.1"/>
</dbReference>
<accession>M1MJW3</accession>
<evidence type="ECO:0000313" key="2">
    <source>
        <dbReference type="EMBL" id="AGF56598.1"/>
    </source>
</evidence>
<dbReference type="AlphaFoldDB" id="M1MJW3"/>
<dbReference type="HOGENOM" id="CLU_118473_1_0_9"/>
<keyword evidence="1" id="KW-0812">Transmembrane</keyword>
<organism evidence="2 3">
    <name type="scientific">Clostridium saccharoperbutylacetonicum N1-4(HMT)</name>
    <dbReference type="NCBI Taxonomy" id="931276"/>
    <lineage>
        <taxon>Bacteria</taxon>
        <taxon>Bacillati</taxon>
        <taxon>Bacillota</taxon>
        <taxon>Clostridia</taxon>
        <taxon>Eubacteriales</taxon>
        <taxon>Clostridiaceae</taxon>
        <taxon>Clostridium</taxon>
    </lineage>
</organism>
<keyword evidence="1" id="KW-1133">Transmembrane helix</keyword>
<dbReference type="InterPro" id="IPR021338">
    <property type="entry name" value="DUF2953"/>
</dbReference>
<evidence type="ECO:0000313" key="3">
    <source>
        <dbReference type="Proteomes" id="UP000011728"/>
    </source>
</evidence>
<dbReference type="PATRIC" id="fig|931276.5.peg.2851"/>
<dbReference type="eggNOG" id="ENOG50322CW">
    <property type="taxonomic scope" value="Bacteria"/>
</dbReference>
<keyword evidence="3" id="KW-1185">Reference proteome</keyword>
<sequence length="175" mass="20883">MNLFLIVLVILFILFLPIPIKFSIYYSSDDYYIKFYNITLTSKKKDKFKENINLDKKEEDLFKIFYKYLDLKSFIFDLYHSKFKPYLRIKLILDYSFNDAAKTAISYGVLCQIPSLVFILSSIPFKIRKFNFKINPIFEDKFLLKFETSSIIFLSLANIIYITILLLKYITSQGR</sequence>
<dbReference type="KEGG" id="csr:Cspa_c28350"/>
<dbReference type="EMBL" id="CP004121">
    <property type="protein sequence ID" value="AGF56598.1"/>
    <property type="molecule type" value="Genomic_DNA"/>
</dbReference>
<reference evidence="2 3" key="1">
    <citation type="submission" date="2013-02" db="EMBL/GenBank/DDBJ databases">
        <title>Genome sequence of Clostridium saccharoperbutylacetonicum N1-4(HMT).</title>
        <authorList>
            <person name="Poehlein A."/>
            <person name="Daniel R."/>
        </authorList>
    </citation>
    <scope>NUCLEOTIDE SEQUENCE [LARGE SCALE GENOMIC DNA]</scope>
    <source>
        <strain evidence="3">N1-4(HMT)</strain>
    </source>
</reference>
<evidence type="ECO:0000256" key="1">
    <source>
        <dbReference type="SAM" id="Phobius"/>
    </source>
</evidence>
<dbReference type="STRING" id="36745.CLSAP_25880"/>
<name>M1MJW3_9CLOT</name>